<keyword evidence="2 5" id="KW-0328">Glycosyltransferase</keyword>
<keyword evidence="3 5" id="KW-0808">Transferase</keyword>
<protein>
    <submittedName>
        <fullName evidence="5">Dolichol-phosphate mannosyltransferase in lipid-linked oligosaccharide synthesis cluster</fullName>
        <ecNumber evidence="5">2.4.1.83</ecNumber>
    </submittedName>
</protein>
<dbReference type="Gene3D" id="3.90.550.10">
    <property type="entry name" value="Spore Coat Polysaccharide Biosynthesis Protein SpsA, Chain A"/>
    <property type="match status" value="1"/>
</dbReference>
<dbReference type="SUPFAM" id="SSF53448">
    <property type="entry name" value="Nucleotide-diphospho-sugar transferases"/>
    <property type="match status" value="1"/>
</dbReference>
<evidence type="ECO:0000256" key="3">
    <source>
        <dbReference type="ARBA" id="ARBA00022679"/>
    </source>
</evidence>
<dbReference type="CDD" id="cd06442">
    <property type="entry name" value="DPM1_like"/>
    <property type="match status" value="1"/>
</dbReference>
<comment type="similarity">
    <text evidence="1">Belongs to the glycosyltransferase 2 family.</text>
</comment>
<dbReference type="EMBL" id="CADCWK010000078">
    <property type="protein sequence ID" value="CAA9551039.1"/>
    <property type="molecule type" value="Genomic_DNA"/>
</dbReference>
<evidence type="ECO:0000256" key="2">
    <source>
        <dbReference type="ARBA" id="ARBA00022676"/>
    </source>
</evidence>
<dbReference type="InterPro" id="IPR039528">
    <property type="entry name" value="DPM1-like"/>
</dbReference>
<evidence type="ECO:0000259" key="4">
    <source>
        <dbReference type="Pfam" id="PF00535"/>
    </source>
</evidence>
<organism evidence="5">
    <name type="scientific">uncultured Thermomicrobiales bacterium</name>
    <dbReference type="NCBI Taxonomy" id="1645740"/>
    <lineage>
        <taxon>Bacteria</taxon>
        <taxon>Pseudomonadati</taxon>
        <taxon>Thermomicrobiota</taxon>
        <taxon>Thermomicrobia</taxon>
        <taxon>Thermomicrobiales</taxon>
        <taxon>environmental samples</taxon>
    </lineage>
</organism>
<evidence type="ECO:0000313" key="5">
    <source>
        <dbReference type="EMBL" id="CAA9551039.1"/>
    </source>
</evidence>
<name>A0A6J4UHS9_9BACT</name>
<dbReference type="PANTHER" id="PTHR43398">
    <property type="entry name" value="DOLICHOL-PHOSPHATE MANNOSYLTRANSFERASE SUBUNIT 1"/>
    <property type="match status" value="1"/>
</dbReference>
<dbReference type="PANTHER" id="PTHR43398:SF1">
    <property type="entry name" value="DOLICHOL-PHOSPHATE MANNOSYLTRANSFERASE SUBUNIT 1"/>
    <property type="match status" value="1"/>
</dbReference>
<dbReference type="InterPro" id="IPR001173">
    <property type="entry name" value="Glyco_trans_2-like"/>
</dbReference>
<reference evidence="5" key="1">
    <citation type="submission" date="2020-02" db="EMBL/GenBank/DDBJ databases">
        <authorList>
            <person name="Meier V. D."/>
        </authorList>
    </citation>
    <scope>NUCLEOTIDE SEQUENCE</scope>
    <source>
        <strain evidence="5">AVDCRST_MAG33</strain>
    </source>
</reference>
<dbReference type="FunFam" id="3.90.550.10:FF:000122">
    <property type="entry name" value="Dolichol-phosphate mannosyltransferase subunit 1"/>
    <property type="match status" value="1"/>
</dbReference>
<dbReference type="EC" id="2.4.1.83" evidence="5"/>
<gene>
    <name evidence="5" type="ORF">AVDCRST_MAG33-896</name>
</gene>
<dbReference type="GO" id="GO:0009247">
    <property type="term" value="P:glycolipid biosynthetic process"/>
    <property type="evidence" value="ECO:0007669"/>
    <property type="project" value="TreeGrafter"/>
</dbReference>
<dbReference type="GO" id="GO:0004582">
    <property type="term" value="F:dolichyl-phosphate beta-D-mannosyltransferase activity"/>
    <property type="evidence" value="ECO:0007669"/>
    <property type="project" value="UniProtKB-EC"/>
</dbReference>
<dbReference type="AlphaFoldDB" id="A0A6J4UHS9"/>
<sequence>MIADSSSISPAVHRPDGVGQAEIVSSLNDLVIIVPTYNERENLPQLLESLMTLAQGIRVVIVDDNSPDGTGAVADALAAIHPKRIEVLHRSGKQGLGTAYVVGFQHVLSGSAKLIATMDADLSHPVDRLPAMVERASDADLVLGSRYVGGGATVGWPLPRRVLSRFGGLYARTILGLPLNDLTGGFKVYRREALAGLDLDHLRADGYGFQIETTWRVIQNGGRVVEVPITFTDRVAGASKLSRHIVLEAALLVWQLRLDRLRSR</sequence>
<evidence type="ECO:0000256" key="1">
    <source>
        <dbReference type="ARBA" id="ARBA00006739"/>
    </source>
</evidence>
<proteinExistence type="inferred from homology"/>
<dbReference type="GO" id="GO:0016020">
    <property type="term" value="C:membrane"/>
    <property type="evidence" value="ECO:0007669"/>
    <property type="project" value="GOC"/>
</dbReference>
<accession>A0A6J4UHS9</accession>
<feature type="domain" description="Glycosyltransferase 2-like" evidence="4">
    <location>
        <begin position="32"/>
        <end position="194"/>
    </location>
</feature>
<dbReference type="Pfam" id="PF00535">
    <property type="entry name" value="Glycos_transf_2"/>
    <property type="match status" value="1"/>
</dbReference>
<dbReference type="InterPro" id="IPR029044">
    <property type="entry name" value="Nucleotide-diphossugar_trans"/>
</dbReference>